<dbReference type="EMBL" id="FN668691">
    <property type="protein sequence ID" value="CBK25368.2"/>
    <property type="molecule type" value="Genomic_DNA"/>
</dbReference>
<organism evidence="1">
    <name type="scientific">Blastocystis hominis</name>
    <dbReference type="NCBI Taxonomy" id="12968"/>
    <lineage>
        <taxon>Eukaryota</taxon>
        <taxon>Sar</taxon>
        <taxon>Stramenopiles</taxon>
        <taxon>Bigyra</taxon>
        <taxon>Opalozoa</taxon>
        <taxon>Opalinata</taxon>
        <taxon>Blastocystidae</taxon>
        <taxon>Blastocystis</taxon>
    </lineage>
</organism>
<sequence>MRRTTVFTTSCSETCETQSIQRILLHFPSRRTIWKWPNLQFAARGTDRFCTCTRFLVDYCTMIVLMMKRFPNVSRSTRSRWRKPKKRKKWWNHVLWRKRLKSQKQQQKL</sequence>
<reference evidence="1" key="1">
    <citation type="submission" date="2010-02" db="EMBL/GenBank/DDBJ databases">
        <title>Sequencing and annotation of the Blastocystis hominis genome.</title>
        <authorList>
            <person name="Wincker P."/>
        </authorList>
    </citation>
    <scope>NUCLEOTIDE SEQUENCE</scope>
    <source>
        <strain evidence="1">Singapore isolate B</strain>
    </source>
</reference>
<dbReference type="GeneID" id="24921961"/>
<dbReference type="InParanoid" id="D8MBC9"/>
<dbReference type="Proteomes" id="UP000008312">
    <property type="component" value="Unassembled WGS sequence"/>
</dbReference>
<gene>
    <name evidence="1" type="ORF">GSBLH_T00004975001</name>
</gene>
<protein>
    <submittedName>
        <fullName evidence="1">Uncharacterized protein</fullName>
    </submittedName>
</protein>
<dbReference type="RefSeq" id="XP_012899416.1">
    <property type="nucleotide sequence ID" value="XM_013043962.1"/>
</dbReference>
<evidence type="ECO:0000313" key="1">
    <source>
        <dbReference type="EMBL" id="CBK25368.2"/>
    </source>
</evidence>
<name>D8MBC9_BLAHO</name>
<evidence type="ECO:0000313" key="2">
    <source>
        <dbReference type="Proteomes" id="UP000008312"/>
    </source>
</evidence>
<accession>D8MBC9</accession>
<keyword evidence="2" id="KW-1185">Reference proteome</keyword>
<dbReference type="AlphaFoldDB" id="D8MBC9"/>
<proteinExistence type="predicted"/>